<keyword evidence="3" id="KW-1185">Reference proteome</keyword>
<name>A0A0B2VPS0_TOXCA</name>
<evidence type="ECO:0000313" key="3">
    <source>
        <dbReference type="Proteomes" id="UP000031036"/>
    </source>
</evidence>
<reference evidence="2 3" key="1">
    <citation type="submission" date="2014-11" db="EMBL/GenBank/DDBJ databases">
        <title>Genetic blueprint of the zoonotic pathogen Toxocara canis.</title>
        <authorList>
            <person name="Zhu X.-Q."/>
            <person name="Korhonen P.K."/>
            <person name="Cai H."/>
            <person name="Young N.D."/>
            <person name="Nejsum P."/>
            <person name="von Samson-Himmelstjerna G."/>
            <person name="Boag P.R."/>
            <person name="Tan P."/>
            <person name="Li Q."/>
            <person name="Min J."/>
            <person name="Yang Y."/>
            <person name="Wang X."/>
            <person name="Fang X."/>
            <person name="Hall R.S."/>
            <person name="Hofmann A."/>
            <person name="Sternberg P.W."/>
            <person name="Jex A.R."/>
            <person name="Gasser R.B."/>
        </authorList>
    </citation>
    <scope>NUCLEOTIDE SEQUENCE [LARGE SCALE GENOMIC DNA]</scope>
    <source>
        <strain evidence="2">PN_DK_2014</strain>
    </source>
</reference>
<feature type="region of interest" description="Disordered" evidence="1">
    <location>
        <begin position="34"/>
        <end position="63"/>
    </location>
</feature>
<evidence type="ECO:0000256" key="1">
    <source>
        <dbReference type="SAM" id="MobiDB-lite"/>
    </source>
</evidence>
<gene>
    <name evidence="2" type="ORF">Tcan_13287</name>
</gene>
<feature type="region of interest" description="Disordered" evidence="1">
    <location>
        <begin position="1"/>
        <end position="21"/>
    </location>
</feature>
<dbReference type="EMBL" id="JPKZ01000761">
    <property type="protein sequence ID" value="KHN85531.1"/>
    <property type="molecule type" value="Genomic_DNA"/>
</dbReference>
<evidence type="ECO:0000313" key="2">
    <source>
        <dbReference type="EMBL" id="KHN85531.1"/>
    </source>
</evidence>
<sequence length="100" mass="11243">MGGKMAKSTHDRWDVDGSYRAPSDKYSNVYRSAFDESSQKTLSNPNTAQGGRSRSLPYNNYMPGTVYPQRASLTPHLPMPTTDFAHSTDVVHCTPKRYKQ</sequence>
<protein>
    <submittedName>
        <fullName evidence="2">Uncharacterized protein</fullName>
    </submittedName>
</protein>
<proteinExistence type="predicted"/>
<dbReference type="Proteomes" id="UP000031036">
    <property type="component" value="Unassembled WGS sequence"/>
</dbReference>
<feature type="compositionally biased region" description="Basic and acidic residues" evidence="1">
    <location>
        <begin position="8"/>
        <end position="17"/>
    </location>
</feature>
<feature type="compositionally biased region" description="Polar residues" evidence="1">
    <location>
        <begin position="39"/>
        <end position="58"/>
    </location>
</feature>
<accession>A0A0B2VPS0</accession>
<comment type="caution">
    <text evidence="2">The sequence shown here is derived from an EMBL/GenBank/DDBJ whole genome shotgun (WGS) entry which is preliminary data.</text>
</comment>
<dbReference type="AlphaFoldDB" id="A0A0B2VPS0"/>
<organism evidence="2 3">
    <name type="scientific">Toxocara canis</name>
    <name type="common">Canine roundworm</name>
    <dbReference type="NCBI Taxonomy" id="6265"/>
    <lineage>
        <taxon>Eukaryota</taxon>
        <taxon>Metazoa</taxon>
        <taxon>Ecdysozoa</taxon>
        <taxon>Nematoda</taxon>
        <taxon>Chromadorea</taxon>
        <taxon>Rhabditida</taxon>
        <taxon>Spirurina</taxon>
        <taxon>Ascaridomorpha</taxon>
        <taxon>Ascaridoidea</taxon>
        <taxon>Toxocaridae</taxon>
        <taxon>Toxocara</taxon>
    </lineage>
</organism>